<dbReference type="Gene3D" id="1.25.40.120">
    <property type="entry name" value="Protein prenylyltransferase"/>
    <property type="match status" value="1"/>
</dbReference>
<reference evidence="14 15" key="1">
    <citation type="journal article" date="2020" name="Elife">
        <title>Loss of centromere function drives karyotype evolution in closely related Malassezia species.</title>
        <authorList>
            <person name="Sankaranarayanan S.R."/>
            <person name="Ianiri G."/>
            <person name="Coelho M.A."/>
            <person name="Reza M.H."/>
            <person name="Thimmappa B.C."/>
            <person name="Ganguly P."/>
            <person name="Vadnala R.N."/>
            <person name="Sun S."/>
            <person name="Siddharthan R."/>
            <person name="Tellgren-Roth C."/>
            <person name="Dawson T.L."/>
            <person name="Heitman J."/>
            <person name="Sanyal K."/>
        </authorList>
    </citation>
    <scope>NUCLEOTIDE SEQUENCE [LARGE SCALE GENOMIC DNA]</scope>
    <source>
        <strain evidence="14">CBS14141</strain>
    </source>
</reference>
<accession>A0ABY8ESR3</accession>
<evidence type="ECO:0000256" key="12">
    <source>
        <dbReference type="ARBA" id="ARBA00043086"/>
    </source>
</evidence>
<keyword evidence="6 14" id="KW-0808">Transferase</keyword>
<evidence type="ECO:0000256" key="1">
    <source>
        <dbReference type="ARBA" id="ARBA00001946"/>
    </source>
</evidence>
<gene>
    <name evidence="14" type="primary">RAM2</name>
    <name evidence="14" type="ORF">GLX27_003278</name>
</gene>
<comment type="cofactor">
    <cofactor evidence="1">
        <name>Mg(2+)</name>
        <dbReference type="ChEBI" id="CHEBI:18420"/>
    </cofactor>
</comment>
<keyword evidence="5" id="KW-0637">Prenyltransferase</keyword>
<evidence type="ECO:0000256" key="3">
    <source>
        <dbReference type="ARBA" id="ARBA00012700"/>
    </source>
</evidence>
<evidence type="ECO:0000256" key="11">
    <source>
        <dbReference type="ARBA" id="ARBA00042436"/>
    </source>
</evidence>
<protein>
    <recommendedName>
        <fullName evidence="9">Protein farnesyltransferase/geranylgeranyltransferase type-1 subunit alpha</fullName>
        <ecNumber evidence="4">2.5.1.58</ecNumber>
        <ecNumber evidence="3">2.5.1.59</ecNumber>
    </recommendedName>
    <alternativeName>
        <fullName evidence="12">CAAX farnesyltransferase subunit alpha</fullName>
    </alternativeName>
    <alternativeName>
        <fullName evidence="11">FTase-alpha</fullName>
    </alternativeName>
    <alternativeName>
        <fullName evidence="10">Ras proteins prenyltransferase subunit alpha</fullName>
    </alternativeName>
    <alternativeName>
        <fullName evidence="13">Type I protein geranyl-geranyltransferase subunit alpha</fullName>
    </alternativeName>
</protein>
<evidence type="ECO:0000256" key="13">
    <source>
        <dbReference type="ARBA" id="ARBA00043219"/>
    </source>
</evidence>
<proteinExistence type="inferred from homology"/>
<keyword evidence="15" id="KW-1185">Reference proteome</keyword>
<comment type="similarity">
    <text evidence="2">Belongs to the protein prenyltransferase subunit alpha family.</text>
</comment>
<dbReference type="InterPro" id="IPR002088">
    <property type="entry name" value="Prenyl_trans_a"/>
</dbReference>
<dbReference type="PROSITE" id="PS51147">
    <property type="entry name" value="PFTA"/>
    <property type="match status" value="5"/>
</dbReference>
<evidence type="ECO:0000256" key="7">
    <source>
        <dbReference type="ARBA" id="ARBA00022737"/>
    </source>
</evidence>
<sequence>MRFDPTSATWADVVPVPQDDGPYPLCPILYDPEYSQAMDLFRALKQMHPGRVEASERALQLTAHLVYLNPANYSVWQYRAEVLMELSQADGNQDRLRRELDFLDEFAKHNMKNYQIWQHRRIIVSVLGDPSRELDFTRANLSLDAKNYHTWAYRQWVLAHFGGLHEHDKKLRAQGAGAFPQLWDGELAFVDEMLAEDLRNNSAYNHRWFCIFGRGADGRRLTPSLQTTRDAEIAYALDKIAKAPNNASPWNYLRGLCTALEPHKPMADIANEVAAFVPDGDHVRAAEHPETDEAGRTPAHALEWLLDATVERYQASQDEALRNEGHAILARLRHADPARTKYWDFRALSLP</sequence>
<evidence type="ECO:0000313" key="15">
    <source>
        <dbReference type="Proteomes" id="UP000818624"/>
    </source>
</evidence>
<keyword evidence="8" id="KW-0460">Magnesium</keyword>
<dbReference type="GO" id="GO:0033844">
    <property type="term" value="F:galactose-6-sulfurylase activity"/>
    <property type="evidence" value="ECO:0007669"/>
    <property type="project" value="UniProtKB-EC"/>
</dbReference>
<dbReference type="Proteomes" id="UP000818624">
    <property type="component" value="Chromosome 3"/>
</dbReference>
<dbReference type="EC" id="2.5.1.59" evidence="3"/>
<evidence type="ECO:0000256" key="9">
    <source>
        <dbReference type="ARBA" id="ARBA00040965"/>
    </source>
</evidence>
<dbReference type="PANTHER" id="PTHR11129:SF1">
    <property type="entry name" value="PROTEIN FARNESYLTRANSFERASE_GERANYLGERANYLTRANSFERASE TYPE-1 SUBUNIT ALPHA"/>
    <property type="match status" value="1"/>
</dbReference>
<keyword evidence="7" id="KW-0677">Repeat</keyword>
<evidence type="ECO:0000256" key="2">
    <source>
        <dbReference type="ARBA" id="ARBA00006734"/>
    </source>
</evidence>
<evidence type="ECO:0000256" key="4">
    <source>
        <dbReference type="ARBA" id="ARBA00012702"/>
    </source>
</evidence>
<organism evidence="14 15">
    <name type="scientific">Malassezia furfur</name>
    <name type="common">Pityriasis versicolor infection agent</name>
    <name type="synonym">Pityrosporum furfur</name>
    <dbReference type="NCBI Taxonomy" id="55194"/>
    <lineage>
        <taxon>Eukaryota</taxon>
        <taxon>Fungi</taxon>
        <taxon>Dikarya</taxon>
        <taxon>Basidiomycota</taxon>
        <taxon>Ustilaginomycotina</taxon>
        <taxon>Malasseziomycetes</taxon>
        <taxon>Malasseziales</taxon>
        <taxon>Malasseziaceae</taxon>
        <taxon>Malassezia</taxon>
    </lineage>
</organism>
<evidence type="ECO:0000256" key="10">
    <source>
        <dbReference type="ARBA" id="ARBA00041392"/>
    </source>
</evidence>
<dbReference type="PANTHER" id="PTHR11129">
    <property type="entry name" value="PROTEIN FARNESYLTRANSFERASE ALPHA SUBUNIT/RAB GERANYLGERANYL TRANSFERASE ALPHA SUBUNIT"/>
    <property type="match status" value="1"/>
</dbReference>
<evidence type="ECO:0000256" key="6">
    <source>
        <dbReference type="ARBA" id="ARBA00022679"/>
    </source>
</evidence>
<dbReference type="EC" id="2.5.1.58" evidence="4"/>
<evidence type="ECO:0000256" key="5">
    <source>
        <dbReference type="ARBA" id="ARBA00022602"/>
    </source>
</evidence>
<dbReference type="SUPFAM" id="SSF48439">
    <property type="entry name" value="Protein prenylyltransferase"/>
    <property type="match status" value="1"/>
</dbReference>
<dbReference type="EMBL" id="CP046236">
    <property type="protein sequence ID" value="WFD48608.1"/>
    <property type="molecule type" value="Genomic_DNA"/>
</dbReference>
<evidence type="ECO:0000313" key="14">
    <source>
        <dbReference type="EMBL" id="WFD48608.1"/>
    </source>
</evidence>
<name>A0ABY8ESR3_MALFU</name>
<dbReference type="Pfam" id="PF01239">
    <property type="entry name" value="PPTA"/>
    <property type="match status" value="5"/>
</dbReference>
<evidence type="ECO:0000256" key="8">
    <source>
        <dbReference type="ARBA" id="ARBA00022842"/>
    </source>
</evidence>